<dbReference type="PIR" id="T28297">
    <property type="entry name" value="T28297"/>
</dbReference>
<gene>
    <name evidence="2" type="primary">MSV136</name>
</gene>
<dbReference type="EMBL" id="AF063866">
    <property type="protein sequence ID" value="AAC97668.1"/>
    <property type="molecule type" value="Genomic_DNA"/>
</dbReference>
<name>Q9YVV6_MSEPV</name>
<dbReference type="GeneID" id="1449931"/>
<evidence type="ECO:0000313" key="2">
    <source>
        <dbReference type="EMBL" id="AAC97668.1"/>
    </source>
</evidence>
<organismHost>
    <name type="scientific">Melanoplus sanguinipes</name>
    <name type="common">Migratory grasshopper</name>
    <dbReference type="NCBI Taxonomy" id="65742"/>
</organismHost>
<feature type="region of interest" description="Disordered" evidence="1">
    <location>
        <begin position="102"/>
        <end position="150"/>
    </location>
</feature>
<dbReference type="KEGG" id="vg:1449931"/>
<evidence type="ECO:0000256" key="1">
    <source>
        <dbReference type="SAM" id="MobiDB-lite"/>
    </source>
</evidence>
<feature type="compositionally biased region" description="Low complexity" evidence="1">
    <location>
        <begin position="114"/>
        <end position="124"/>
    </location>
</feature>
<protein>
    <submittedName>
        <fullName evidence="2">Uncharacterized protein</fullName>
    </submittedName>
</protein>
<evidence type="ECO:0000313" key="3">
    <source>
        <dbReference type="Proteomes" id="UP000172353"/>
    </source>
</evidence>
<reference evidence="2 3" key="1">
    <citation type="journal article" date="1999" name="J. Virol.">
        <title>The genome of Melanoplus sanguinipes entomopoxvirus.</title>
        <authorList>
            <person name="Afonso C.L."/>
            <person name="Tulman E.R."/>
            <person name="Lu Z."/>
            <person name="Oma E."/>
            <person name="Kutish G.F."/>
            <person name="Rock D.L."/>
        </authorList>
    </citation>
    <scope>NUCLEOTIDE SEQUENCE [LARGE SCALE GENOMIC DNA]</scope>
    <source>
        <strain evidence="2">Tucson</strain>
    </source>
</reference>
<dbReference type="RefSeq" id="NP_048207.1">
    <property type="nucleotide sequence ID" value="NC_001993.1"/>
</dbReference>
<keyword evidence="3" id="KW-1185">Reference proteome</keyword>
<accession>Q9YVV6</accession>
<organism evidence="2 3">
    <name type="scientific">Melanoplus sanguinipes entomopoxvirus</name>
    <name type="common">MsEPV</name>
    <dbReference type="NCBI Taxonomy" id="83191"/>
    <lineage>
        <taxon>Viruses</taxon>
        <taxon>Varidnaviria</taxon>
        <taxon>Bamfordvirae</taxon>
        <taxon>Nucleocytoviricota</taxon>
        <taxon>Pokkesviricetes</taxon>
        <taxon>Chitovirales</taxon>
        <taxon>Poxviridae</taxon>
        <taxon>Entomopoxvirinae</taxon>
        <taxon>Deltaentomopoxvirus</taxon>
        <taxon>Deltaentomopoxvirus msanguinipes</taxon>
    </lineage>
</organism>
<sequence length="150" mass="17254">MDKDILMKHFSVLNFISNDMLNELLNKQRGGSNNDFLKQYCWKKIKNTDIYALVYYDNDKKKYYVSKLEKTLPMNQSIDQQSGSAINKDDIDIGVSTAELYGGKSTKNTRKTKTQQNTNTNTTSKTRKSKKNTTTNYKQNLSGDMIPLDE</sequence>
<dbReference type="Proteomes" id="UP000172353">
    <property type="component" value="Segment"/>
</dbReference>
<proteinExistence type="predicted"/>